<keyword evidence="2" id="KW-0963">Cytoplasm</keyword>
<dbReference type="Gene3D" id="3.40.50.620">
    <property type="entry name" value="HUPs"/>
    <property type="match status" value="1"/>
</dbReference>
<proteinExistence type="inferred from homology"/>
<reference evidence="4 5" key="1">
    <citation type="journal article" date="2015" name="Genome Announc.">
        <title>Expanding the biotechnology potential of lactobacilli through comparative genomics of 213 strains and associated genera.</title>
        <authorList>
            <person name="Sun Z."/>
            <person name="Harris H.M."/>
            <person name="McCann A."/>
            <person name="Guo C."/>
            <person name="Argimon S."/>
            <person name="Zhang W."/>
            <person name="Yang X."/>
            <person name="Jeffery I.B."/>
            <person name="Cooney J.C."/>
            <person name="Kagawa T.F."/>
            <person name="Liu W."/>
            <person name="Song Y."/>
            <person name="Salvetti E."/>
            <person name="Wrobel A."/>
            <person name="Rasinkangas P."/>
            <person name="Parkhill J."/>
            <person name="Rea M.C."/>
            <person name="O'Sullivan O."/>
            <person name="Ritari J."/>
            <person name="Douillard F.P."/>
            <person name="Paul Ross R."/>
            <person name="Yang R."/>
            <person name="Briner A.E."/>
            <person name="Felis G.E."/>
            <person name="de Vos W.M."/>
            <person name="Barrangou R."/>
            <person name="Klaenhammer T.R."/>
            <person name="Caufield P.W."/>
            <person name="Cui Y."/>
            <person name="Zhang H."/>
            <person name="O'Toole P.W."/>
        </authorList>
    </citation>
    <scope>NUCLEOTIDE SEQUENCE [LARGE SCALE GENOMIC DNA]</scope>
    <source>
        <strain evidence="4 5">DSM 14421</strain>
    </source>
</reference>
<evidence type="ECO:0000256" key="2">
    <source>
        <dbReference type="PIRNR" id="PIRNR006276"/>
    </source>
</evidence>
<organism evidence="4 5">
    <name type="scientific">Lentilactobacillus diolivorans DSM 14421</name>
    <dbReference type="NCBI Taxonomy" id="1423739"/>
    <lineage>
        <taxon>Bacteria</taxon>
        <taxon>Bacillati</taxon>
        <taxon>Bacillota</taxon>
        <taxon>Bacilli</taxon>
        <taxon>Lactobacillales</taxon>
        <taxon>Lactobacillaceae</taxon>
        <taxon>Lentilactobacillus</taxon>
    </lineage>
</organism>
<comment type="similarity">
    <text evidence="1 2">Belongs to the universal stress protein A family.</text>
</comment>
<gene>
    <name evidence="4" type="ORF">FC85_GL001053</name>
</gene>
<dbReference type="CDD" id="cd00293">
    <property type="entry name" value="USP-like"/>
    <property type="match status" value="1"/>
</dbReference>
<evidence type="ECO:0000259" key="3">
    <source>
        <dbReference type="Pfam" id="PF00582"/>
    </source>
</evidence>
<evidence type="ECO:0000313" key="5">
    <source>
        <dbReference type="Proteomes" id="UP000052013"/>
    </source>
</evidence>
<dbReference type="Pfam" id="PF00582">
    <property type="entry name" value="Usp"/>
    <property type="match status" value="1"/>
</dbReference>
<dbReference type="Proteomes" id="UP000052013">
    <property type="component" value="Unassembled WGS sequence"/>
</dbReference>
<evidence type="ECO:0000256" key="1">
    <source>
        <dbReference type="ARBA" id="ARBA00008791"/>
    </source>
</evidence>
<dbReference type="STRING" id="1423739.FC85_GL001053"/>
<evidence type="ECO:0000313" key="4">
    <source>
        <dbReference type="EMBL" id="KRL64543.1"/>
    </source>
</evidence>
<dbReference type="EMBL" id="AZEY01000090">
    <property type="protein sequence ID" value="KRL64543.1"/>
    <property type="molecule type" value="Genomic_DNA"/>
</dbReference>
<dbReference type="PATRIC" id="fig|1423739.3.peg.1104"/>
<accession>A0A0R1S6G3</accession>
<sequence length="151" mass="16522">MITMYKNILVPLDGSNNSRQALQEAVTLAKQFDSTLSLVTVINNTNFYYGTGAAGMPPRMYDDQKAMANKIIDEAKKYVEAQGVKYETSVDIGNPKNIIAHIYPGQHDIDLIVIGKSGVDALNRLLIGSTTAYVVRNATRKVLVVNAKDSD</sequence>
<dbReference type="InterPro" id="IPR006016">
    <property type="entry name" value="UspA"/>
</dbReference>
<protein>
    <recommendedName>
        <fullName evidence="2">Universal stress protein</fullName>
    </recommendedName>
</protein>
<name>A0A0R1S6G3_9LACO</name>
<feature type="domain" description="UspA" evidence="3">
    <location>
        <begin position="4"/>
        <end position="145"/>
    </location>
</feature>
<dbReference type="SUPFAM" id="SSF52402">
    <property type="entry name" value="Adenine nucleotide alpha hydrolases-like"/>
    <property type="match status" value="1"/>
</dbReference>
<dbReference type="AlphaFoldDB" id="A0A0R1S6G3"/>
<dbReference type="InterPro" id="IPR006015">
    <property type="entry name" value="Universal_stress_UspA"/>
</dbReference>
<dbReference type="GO" id="GO:0005737">
    <property type="term" value="C:cytoplasm"/>
    <property type="evidence" value="ECO:0007669"/>
    <property type="project" value="UniProtKB-SubCell"/>
</dbReference>
<dbReference type="PANTHER" id="PTHR46268">
    <property type="entry name" value="STRESS RESPONSE PROTEIN NHAX"/>
    <property type="match status" value="1"/>
</dbReference>
<comment type="subcellular location">
    <subcellularLocation>
        <location evidence="2">Cytoplasm</location>
    </subcellularLocation>
</comment>
<dbReference type="InterPro" id="IPR014729">
    <property type="entry name" value="Rossmann-like_a/b/a_fold"/>
</dbReference>
<dbReference type="PRINTS" id="PR01438">
    <property type="entry name" value="UNVRSLSTRESS"/>
</dbReference>
<comment type="caution">
    <text evidence="4">The sequence shown here is derived from an EMBL/GenBank/DDBJ whole genome shotgun (WGS) entry which is preliminary data.</text>
</comment>
<dbReference type="PIRSF" id="PIRSF006276">
    <property type="entry name" value="UspA"/>
    <property type="match status" value="1"/>
</dbReference>
<dbReference type="PANTHER" id="PTHR46268:SF6">
    <property type="entry name" value="UNIVERSAL STRESS PROTEIN UP12"/>
    <property type="match status" value="1"/>
</dbReference>